<evidence type="ECO:0000313" key="2">
    <source>
        <dbReference type="Proteomes" id="UP000706039"/>
    </source>
</evidence>
<evidence type="ECO:0000313" key="1">
    <source>
        <dbReference type="EMBL" id="MBY8825569.1"/>
    </source>
</evidence>
<dbReference type="RefSeq" id="WP_222992667.1">
    <property type="nucleotide sequence ID" value="NZ_JAINVV010000012.1"/>
</dbReference>
<dbReference type="EMBL" id="JAINVV010000012">
    <property type="protein sequence ID" value="MBY8825569.1"/>
    <property type="molecule type" value="Genomic_DNA"/>
</dbReference>
<dbReference type="SUPFAM" id="SSF48452">
    <property type="entry name" value="TPR-like"/>
    <property type="match status" value="1"/>
</dbReference>
<gene>
    <name evidence="1" type="ORF">K7G82_24925</name>
</gene>
<evidence type="ECO:0008006" key="3">
    <source>
        <dbReference type="Google" id="ProtNLM"/>
    </source>
</evidence>
<dbReference type="Gene3D" id="1.25.40.10">
    <property type="entry name" value="Tetratricopeptide repeat domain"/>
    <property type="match status" value="1"/>
</dbReference>
<comment type="caution">
    <text evidence="1">The sequence shown here is derived from an EMBL/GenBank/DDBJ whole genome shotgun (WGS) entry which is preliminary data.</text>
</comment>
<accession>A0ABS7PZZ8</accession>
<name>A0ABS7PZZ8_9SPHN</name>
<organism evidence="1 2">
    <name type="scientific">Sphingomonas colocasiae</name>
    <dbReference type="NCBI Taxonomy" id="1848973"/>
    <lineage>
        <taxon>Bacteria</taxon>
        <taxon>Pseudomonadati</taxon>
        <taxon>Pseudomonadota</taxon>
        <taxon>Alphaproteobacteria</taxon>
        <taxon>Sphingomonadales</taxon>
        <taxon>Sphingomonadaceae</taxon>
        <taxon>Sphingomonas</taxon>
    </lineage>
</organism>
<dbReference type="Proteomes" id="UP000706039">
    <property type="component" value="Unassembled WGS sequence"/>
</dbReference>
<proteinExistence type="predicted"/>
<dbReference type="InterPro" id="IPR011990">
    <property type="entry name" value="TPR-like_helical_dom_sf"/>
</dbReference>
<reference evidence="1 2" key="1">
    <citation type="submission" date="2021-08" db="EMBL/GenBank/DDBJ databases">
        <authorList>
            <person name="Tuo L."/>
        </authorList>
    </citation>
    <scope>NUCLEOTIDE SEQUENCE [LARGE SCALE GENOMIC DNA]</scope>
    <source>
        <strain evidence="1 2">JCM 31229</strain>
    </source>
</reference>
<sequence length="185" mass="20625">MTDSLCAEDALQDIILTAQADSARAVDKIDQLLQKHPGDARLHFLKGSLLVELKRHFEAHRAMSQAIAIAPDFEIARFQLGFFELTSGEADRAIETWRPLKDLPIEHYLRRFVVGLEHLIDDRFEQCVTELGAGIAANTENLPLNRDMELIIARCAEILTPNADATQKESDVVSATSFLLGSKSR</sequence>
<keyword evidence="2" id="KW-1185">Reference proteome</keyword>
<protein>
    <recommendedName>
        <fullName evidence="3">Tetratricopeptide repeat protein</fullName>
    </recommendedName>
</protein>